<gene>
    <name evidence="3" type="ORF">ASPSYDRAFT_43420</name>
</gene>
<dbReference type="EMBL" id="KV878584">
    <property type="protein sequence ID" value="OJJ61496.1"/>
    <property type="molecule type" value="Genomic_DNA"/>
</dbReference>
<sequence>MKSALYLLTALLSLTLAMPSAEPDEAEDDSLEERDPQGGGRQGRRCRSDDRIWYYREPCRAAGNYDPNERVQYQCKRGDWYRTWDRGNSWWVRERDVPRRCRENTRDC</sequence>
<protein>
    <recommendedName>
        <fullName evidence="5">Chitin-binding type-2 domain-containing protein</fullName>
    </recommendedName>
</protein>
<reference evidence="4" key="1">
    <citation type="journal article" date="2017" name="Genome Biol.">
        <title>Comparative genomics reveals high biological diversity and specific adaptations in the industrially and medically important fungal genus Aspergillus.</title>
        <authorList>
            <person name="de Vries R.P."/>
            <person name="Riley R."/>
            <person name="Wiebenga A."/>
            <person name="Aguilar-Osorio G."/>
            <person name="Amillis S."/>
            <person name="Uchima C.A."/>
            <person name="Anderluh G."/>
            <person name="Asadollahi M."/>
            <person name="Askin M."/>
            <person name="Barry K."/>
            <person name="Battaglia E."/>
            <person name="Bayram O."/>
            <person name="Benocci T."/>
            <person name="Braus-Stromeyer S.A."/>
            <person name="Caldana C."/>
            <person name="Canovas D."/>
            <person name="Cerqueira G.C."/>
            <person name="Chen F."/>
            <person name="Chen W."/>
            <person name="Choi C."/>
            <person name="Clum A."/>
            <person name="Dos Santos R.A."/>
            <person name="Damasio A.R."/>
            <person name="Diallinas G."/>
            <person name="Emri T."/>
            <person name="Fekete E."/>
            <person name="Flipphi M."/>
            <person name="Freyberg S."/>
            <person name="Gallo A."/>
            <person name="Gournas C."/>
            <person name="Habgood R."/>
            <person name="Hainaut M."/>
            <person name="Harispe M.L."/>
            <person name="Henrissat B."/>
            <person name="Hilden K.S."/>
            <person name="Hope R."/>
            <person name="Hossain A."/>
            <person name="Karabika E."/>
            <person name="Karaffa L."/>
            <person name="Karanyi Z."/>
            <person name="Krasevec N."/>
            <person name="Kuo A."/>
            <person name="Kusch H."/>
            <person name="LaButti K."/>
            <person name="Lagendijk E.L."/>
            <person name="Lapidus A."/>
            <person name="Levasseur A."/>
            <person name="Lindquist E."/>
            <person name="Lipzen A."/>
            <person name="Logrieco A.F."/>
            <person name="MacCabe A."/>
            <person name="Maekelae M.R."/>
            <person name="Malavazi I."/>
            <person name="Melin P."/>
            <person name="Meyer V."/>
            <person name="Mielnichuk N."/>
            <person name="Miskei M."/>
            <person name="Molnar A.P."/>
            <person name="Mule G."/>
            <person name="Ngan C.Y."/>
            <person name="Orejas M."/>
            <person name="Orosz E."/>
            <person name="Ouedraogo J.P."/>
            <person name="Overkamp K.M."/>
            <person name="Park H.-S."/>
            <person name="Perrone G."/>
            <person name="Piumi F."/>
            <person name="Punt P.J."/>
            <person name="Ram A.F."/>
            <person name="Ramon A."/>
            <person name="Rauscher S."/>
            <person name="Record E."/>
            <person name="Riano-Pachon D.M."/>
            <person name="Robert V."/>
            <person name="Roehrig J."/>
            <person name="Ruller R."/>
            <person name="Salamov A."/>
            <person name="Salih N.S."/>
            <person name="Samson R.A."/>
            <person name="Sandor E."/>
            <person name="Sanguinetti M."/>
            <person name="Schuetze T."/>
            <person name="Sepcic K."/>
            <person name="Shelest E."/>
            <person name="Sherlock G."/>
            <person name="Sophianopoulou V."/>
            <person name="Squina F.M."/>
            <person name="Sun H."/>
            <person name="Susca A."/>
            <person name="Todd R.B."/>
            <person name="Tsang A."/>
            <person name="Unkles S.E."/>
            <person name="van de Wiele N."/>
            <person name="van Rossen-Uffink D."/>
            <person name="Oliveira J.V."/>
            <person name="Vesth T.C."/>
            <person name="Visser J."/>
            <person name="Yu J.-H."/>
            <person name="Zhou M."/>
            <person name="Andersen M.R."/>
            <person name="Archer D.B."/>
            <person name="Baker S.E."/>
            <person name="Benoit I."/>
            <person name="Brakhage A.A."/>
            <person name="Braus G.H."/>
            <person name="Fischer R."/>
            <person name="Frisvad J.C."/>
            <person name="Goldman G.H."/>
            <person name="Houbraken J."/>
            <person name="Oakley B."/>
            <person name="Pocsi I."/>
            <person name="Scazzocchio C."/>
            <person name="Seiboth B."/>
            <person name="vanKuyk P.A."/>
            <person name="Wortman J."/>
            <person name="Dyer P.S."/>
            <person name="Grigoriev I.V."/>
        </authorList>
    </citation>
    <scope>NUCLEOTIDE SEQUENCE [LARGE SCALE GENOMIC DNA]</scope>
    <source>
        <strain evidence="4">CBS 593.65</strain>
    </source>
</reference>
<feature type="compositionally biased region" description="Acidic residues" evidence="1">
    <location>
        <begin position="22"/>
        <end position="32"/>
    </location>
</feature>
<dbReference type="RefSeq" id="XP_040705302.1">
    <property type="nucleotide sequence ID" value="XM_040846643.1"/>
</dbReference>
<feature type="region of interest" description="Disordered" evidence="1">
    <location>
        <begin position="21"/>
        <end position="46"/>
    </location>
</feature>
<keyword evidence="4" id="KW-1185">Reference proteome</keyword>
<dbReference type="VEuPathDB" id="FungiDB:ASPSYDRAFT_43420"/>
<dbReference type="Proteomes" id="UP000184356">
    <property type="component" value="Unassembled WGS sequence"/>
</dbReference>
<evidence type="ECO:0000313" key="3">
    <source>
        <dbReference type="EMBL" id="OJJ61496.1"/>
    </source>
</evidence>
<evidence type="ECO:0000256" key="2">
    <source>
        <dbReference type="SAM" id="SignalP"/>
    </source>
</evidence>
<dbReference type="AlphaFoldDB" id="A0A1L9TPY2"/>
<proteinExistence type="predicted"/>
<keyword evidence="2" id="KW-0732">Signal</keyword>
<feature type="signal peptide" evidence="2">
    <location>
        <begin position="1"/>
        <end position="17"/>
    </location>
</feature>
<evidence type="ECO:0000256" key="1">
    <source>
        <dbReference type="SAM" id="MobiDB-lite"/>
    </source>
</evidence>
<evidence type="ECO:0000313" key="4">
    <source>
        <dbReference type="Proteomes" id="UP000184356"/>
    </source>
</evidence>
<dbReference type="GeneID" id="63762716"/>
<name>A0A1L9TPY2_9EURO</name>
<feature type="chain" id="PRO_5012815382" description="Chitin-binding type-2 domain-containing protein" evidence="2">
    <location>
        <begin position="18"/>
        <end position="108"/>
    </location>
</feature>
<accession>A0A1L9TPY2</accession>
<evidence type="ECO:0008006" key="5">
    <source>
        <dbReference type="Google" id="ProtNLM"/>
    </source>
</evidence>
<organism evidence="3 4">
    <name type="scientific">Aspergillus sydowii CBS 593.65</name>
    <dbReference type="NCBI Taxonomy" id="1036612"/>
    <lineage>
        <taxon>Eukaryota</taxon>
        <taxon>Fungi</taxon>
        <taxon>Dikarya</taxon>
        <taxon>Ascomycota</taxon>
        <taxon>Pezizomycotina</taxon>
        <taxon>Eurotiomycetes</taxon>
        <taxon>Eurotiomycetidae</taxon>
        <taxon>Eurotiales</taxon>
        <taxon>Aspergillaceae</taxon>
        <taxon>Aspergillus</taxon>
        <taxon>Aspergillus subgen. Nidulantes</taxon>
    </lineage>
</organism>